<dbReference type="EMBL" id="AP027041">
    <property type="protein sequence ID" value="BDU16739.1"/>
    <property type="molecule type" value="Genomic_DNA"/>
</dbReference>
<name>A0ABM8DDT6_9GAMM</name>
<organism evidence="1 2">
    <name type="scientific">Lysobacter auxotrophicus</name>
    <dbReference type="NCBI Taxonomy" id="2992573"/>
    <lineage>
        <taxon>Bacteria</taxon>
        <taxon>Pseudomonadati</taxon>
        <taxon>Pseudomonadota</taxon>
        <taxon>Gammaproteobacteria</taxon>
        <taxon>Lysobacterales</taxon>
        <taxon>Lysobacteraceae</taxon>
        <taxon>Lysobacter</taxon>
    </lineage>
</organism>
<protein>
    <submittedName>
        <fullName evidence="1">Uncharacterized protein</fullName>
    </submittedName>
</protein>
<accession>A0ABM8DDT6</accession>
<dbReference type="Proteomes" id="UP001317822">
    <property type="component" value="Chromosome"/>
</dbReference>
<gene>
    <name evidence="1" type="ORF">LA521A_19400</name>
</gene>
<evidence type="ECO:0000313" key="2">
    <source>
        <dbReference type="Proteomes" id="UP001317822"/>
    </source>
</evidence>
<reference evidence="1 2" key="1">
    <citation type="journal article" date="2023" name="Int. J. Syst. Evol. Microbiol.">
        <title>Physiological and genomic analyses of cobalamin (vitamin B12)-auxotrophy of Lysobacter auxotrophicus sp. nov., a methionine-auxotrophic chitinolytic bacterium isolated from chitin-treated soil.</title>
        <authorList>
            <person name="Saito A."/>
            <person name="Dohra H."/>
            <person name="Hamada M."/>
            <person name="Moriuchi R."/>
            <person name="Kotsuchibashi Y."/>
            <person name="Mori K."/>
        </authorList>
    </citation>
    <scope>NUCLEOTIDE SEQUENCE [LARGE SCALE GENOMIC DNA]</scope>
    <source>
        <strain evidence="1 2">5-21a</strain>
    </source>
</reference>
<sequence>MIQQLIRRIHDIGLLSAGPDYPAVPPGNLEAAATAVLSADPLDLTLYMEQVWDAFGPWSPNPAPAGPARRQLWVLGRFSSLGTNANPAWDHLGYSYVLENTRAVQILRRVVREYRAGESLGIPSVATQRWLNVSEALLFGAINPMTSWLPAGAPVVDPEAARRAAYHRLLGLDLAFGAEDNRPSTYIKAAASNASFVRLFEELLFELWQAIANRKNFAGANNADSDRIYRIAEELQFVLRSRRQNQMLAREELASSLVLGWIDATLATNTPVVQDLKANATSSANRLKLIGERVGLPSHSKSAEFFSMASELSLFLRTLESPLIANTSSVQVLIAEGTELGNATRRVITEWAAATGKDLKTRAKPVEVGRPRLAAVR</sequence>
<keyword evidence="2" id="KW-1185">Reference proteome</keyword>
<dbReference type="RefSeq" id="WP_281778725.1">
    <property type="nucleotide sequence ID" value="NZ_AP027041.1"/>
</dbReference>
<evidence type="ECO:0000313" key="1">
    <source>
        <dbReference type="EMBL" id="BDU16739.1"/>
    </source>
</evidence>
<proteinExistence type="predicted"/>